<reference evidence="2" key="1">
    <citation type="submission" date="2014-01" db="EMBL/GenBank/DDBJ databases">
        <title>The Genome Sequence of Anopheles farauti FAR1 (V2).</title>
        <authorList>
            <consortium name="The Broad Institute Genomics Platform"/>
            <person name="Neafsey D.E."/>
            <person name="Besansky N."/>
            <person name="Howell P."/>
            <person name="Walton C."/>
            <person name="Young S.K."/>
            <person name="Zeng Q."/>
            <person name="Gargeya S."/>
            <person name="Fitzgerald M."/>
            <person name="Haas B."/>
            <person name="Abouelleil A."/>
            <person name="Allen A.W."/>
            <person name="Alvarado L."/>
            <person name="Arachchi H.M."/>
            <person name="Berlin A.M."/>
            <person name="Chapman S.B."/>
            <person name="Gainer-Dewar J."/>
            <person name="Goldberg J."/>
            <person name="Griggs A."/>
            <person name="Gujja S."/>
            <person name="Hansen M."/>
            <person name="Howarth C."/>
            <person name="Imamovic A."/>
            <person name="Ireland A."/>
            <person name="Larimer J."/>
            <person name="McCowan C."/>
            <person name="Murphy C."/>
            <person name="Pearson M."/>
            <person name="Poon T.W."/>
            <person name="Priest M."/>
            <person name="Roberts A."/>
            <person name="Saif S."/>
            <person name="Shea T."/>
            <person name="Sisk P."/>
            <person name="Sykes S."/>
            <person name="Wortman J."/>
            <person name="Nusbaum C."/>
            <person name="Birren B."/>
        </authorList>
    </citation>
    <scope>NUCLEOTIDE SEQUENCE [LARGE SCALE GENOMIC DNA]</scope>
    <source>
        <strain evidence="2">FAR1</strain>
    </source>
</reference>
<reference evidence="1" key="2">
    <citation type="submission" date="2020-05" db="UniProtKB">
        <authorList>
            <consortium name="EnsemblMetazoa"/>
        </authorList>
    </citation>
    <scope>IDENTIFICATION</scope>
    <source>
        <strain evidence="1">FAR1</strain>
    </source>
</reference>
<organism evidence="1 2">
    <name type="scientific">Anopheles farauti</name>
    <dbReference type="NCBI Taxonomy" id="69004"/>
    <lineage>
        <taxon>Eukaryota</taxon>
        <taxon>Metazoa</taxon>
        <taxon>Ecdysozoa</taxon>
        <taxon>Arthropoda</taxon>
        <taxon>Hexapoda</taxon>
        <taxon>Insecta</taxon>
        <taxon>Pterygota</taxon>
        <taxon>Neoptera</taxon>
        <taxon>Endopterygota</taxon>
        <taxon>Diptera</taxon>
        <taxon>Nematocera</taxon>
        <taxon>Culicoidea</taxon>
        <taxon>Culicidae</taxon>
        <taxon>Anophelinae</taxon>
        <taxon>Anopheles</taxon>
    </lineage>
</organism>
<evidence type="ECO:0000313" key="1">
    <source>
        <dbReference type="EnsemblMetazoa" id="AFAF000101-PA"/>
    </source>
</evidence>
<sequence length="119" mass="13850">MTNFIGRLVGRFAPGTLRHGIQRAFQGGLLRPLSPRQFVRGWDVDDLRRLLRRLRYRLDPGETLQHELALQLAEPLFVDVEANLERSVAQQEPFVLDRRLVLRLQILRWDLAGGELLKE</sequence>
<dbReference type="EnsemblMetazoa" id="AFAF000101-RA">
    <property type="protein sequence ID" value="AFAF000101-PA"/>
    <property type="gene ID" value="AFAF000101"/>
</dbReference>
<evidence type="ECO:0000313" key="2">
    <source>
        <dbReference type="Proteomes" id="UP000075886"/>
    </source>
</evidence>
<keyword evidence="2" id="KW-1185">Reference proteome</keyword>
<dbReference type="VEuPathDB" id="VectorBase:AFAF000101"/>
<proteinExistence type="predicted"/>
<dbReference type="EMBL" id="AXCN02002007">
    <property type="status" value="NOT_ANNOTATED_CDS"/>
    <property type="molecule type" value="Genomic_DNA"/>
</dbReference>
<name>A0A182PZI7_9DIPT</name>
<dbReference type="Proteomes" id="UP000075886">
    <property type="component" value="Unassembled WGS sequence"/>
</dbReference>
<dbReference type="AlphaFoldDB" id="A0A182PZI7"/>
<accession>A0A182PZI7</accession>
<protein>
    <submittedName>
        <fullName evidence="1">Uncharacterized protein</fullName>
    </submittedName>
</protein>